<reference evidence="3" key="1">
    <citation type="submission" date="2022-06" db="EMBL/GenBank/DDBJ databases">
        <title>Genomic Encyclopedia of Archaeal and Bacterial Type Strains, Phase II (KMG-II): from individual species to whole genera.</title>
        <authorList>
            <person name="Goeker M."/>
        </authorList>
    </citation>
    <scope>NUCLEOTIDE SEQUENCE</scope>
    <source>
        <strain evidence="3">DSM 26652</strain>
    </source>
</reference>
<feature type="transmembrane region" description="Helical" evidence="2">
    <location>
        <begin position="31"/>
        <end position="50"/>
    </location>
</feature>
<keyword evidence="2" id="KW-0812">Transmembrane</keyword>
<evidence type="ECO:0000256" key="1">
    <source>
        <dbReference type="SAM" id="MobiDB-lite"/>
    </source>
</evidence>
<evidence type="ECO:0000256" key="2">
    <source>
        <dbReference type="SAM" id="Phobius"/>
    </source>
</evidence>
<keyword evidence="2" id="KW-0472">Membrane</keyword>
<feature type="transmembrane region" description="Helical" evidence="2">
    <location>
        <begin position="243"/>
        <end position="265"/>
    </location>
</feature>
<sequence length="440" mass="47290">MSVAGPVHAPESTDTEDGLAADASGGAPTRAARLTTAATVVLVLGMLVSFKLTGRFAVSNVAQVVALVLLFMAHPRLLHPKDVGLLLLGLGSVAAAAYSVSAQYGYVIRLEHTLFFALVALHLVAMYRVCRDRGNGPAVAEGLRRAIPVALVLILVLLALDLASGTARRRLGFDDKSHASVALCFLAFATLRFSRSPLRIITSLVFFVVSLLTISRLPYLFAPTYLLAFVLEYRNIRARAAHAWQVYGAHLLLLAAVAAPVVIAVRAGDYFDSFRRLVESDDVTGRSTDAHLLLLQYAAELKIDSVANLLLGVTPGGFSEVTYRSGIDVSELAVTDPAAFEKFVLGDAPMHSAVGSVALEFPLWVALLFLTVSVVTFVRLVQRREAVLWLYAAPLAVACLFYSSHNEVHHLVSWTVLIAAAFSRPPLSRGSAIPVRRGEP</sequence>
<keyword evidence="4" id="KW-1185">Reference proteome</keyword>
<dbReference type="RefSeq" id="WP_253835334.1">
    <property type="nucleotide sequence ID" value="NZ_JAMTCS010000005.1"/>
</dbReference>
<name>A0A9X2G0B0_9MICO</name>
<feature type="transmembrane region" description="Helical" evidence="2">
    <location>
        <begin position="142"/>
        <end position="160"/>
    </location>
</feature>
<feature type="region of interest" description="Disordered" evidence="1">
    <location>
        <begin position="1"/>
        <end position="24"/>
    </location>
</feature>
<protein>
    <submittedName>
        <fullName evidence="3">Uncharacterized protein</fullName>
    </submittedName>
</protein>
<keyword evidence="2" id="KW-1133">Transmembrane helix</keyword>
<accession>A0A9X2G0B0</accession>
<dbReference type="AlphaFoldDB" id="A0A9X2G0B0"/>
<feature type="transmembrane region" description="Helical" evidence="2">
    <location>
        <begin position="200"/>
        <end position="231"/>
    </location>
</feature>
<feature type="transmembrane region" description="Helical" evidence="2">
    <location>
        <begin position="112"/>
        <end position="130"/>
    </location>
</feature>
<evidence type="ECO:0000313" key="4">
    <source>
        <dbReference type="Proteomes" id="UP001139493"/>
    </source>
</evidence>
<comment type="caution">
    <text evidence="3">The sequence shown here is derived from an EMBL/GenBank/DDBJ whole genome shotgun (WGS) entry which is preliminary data.</text>
</comment>
<feature type="transmembrane region" description="Helical" evidence="2">
    <location>
        <begin position="56"/>
        <end position="73"/>
    </location>
</feature>
<feature type="transmembrane region" description="Helical" evidence="2">
    <location>
        <begin position="361"/>
        <end position="381"/>
    </location>
</feature>
<feature type="transmembrane region" description="Helical" evidence="2">
    <location>
        <begin position="85"/>
        <end position="106"/>
    </location>
</feature>
<dbReference type="Proteomes" id="UP001139493">
    <property type="component" value="Unassembled WGS sequence"/>
</dbReference>
<organism evidence="3 4">
    <name type="scientific">Promicromonospora thailandica</name>
    <dbReference type="NCBI Taxonomy" id="765201"/>
    <lineage>
        <taxon>Bacteria</taxon>
        <taxon>Bacillati</taxon>
        <taxon>Actinomycetota</taxon>
        <taxon>Actinomycetes</taxon>
        <taxon>Micrococcales</taxon>
        <taxon>Promicromonosporaceae</taxon>
        <taxon>Promicromonospora</taxon>
    </lineage>
</organism>
<feature type="transmembrane region" description="Helical" evidence="2">
    <location>
        <begin position="388"/>
        <end position="405"/>
    </location>
</feature>
<gene>
    <name evidence="3" type="ORF">APR03_002023</name>
</gene>
<evidence type="ECO:0000313" key="3">
    <source>
        <dbReference type="EMBL" id="MCP2264685.1"/>
    </source>
</evidence>
<proteinExistence type="predicted"/>
<dbReference type="EMBL" id="JAMTCS010000005">
    <property type="protein sequence ID" value="MCP2264685.1"/>
    <property type="molecule type" value="Genomic_DNA"/>
</dbReference>